<dbReference type="Proteomes" id="UP000606786">
    <property type="component" value="Unassembled WGS sequence"/>
</dbReference>
<comment type="caution">
    <text evidence="2">The sequence shown here is derived from an EMBL/GenBank/DDBJ whole genome shotgun (WGS) entry which is preliminary data.</text>
</comment>
<gene>
    <name evidence="2" type="ORF">CCAP1982_LOCUS5903</name>
</gene>
<dbReference type="EMBL" id="CAJHJT010000012">
    <property type="protein sequence ID" value="CAD6997270.1"/>
    <property type="molecule type" value="Genomic_DNA"/>
</dbReference>
<protein>
    <submittedName>
        <fullName evidence="2">(Mediterranean fruit fly) hypothetical protein</fullName>
    </submittedName>
</protein>
<organism evidence="2 3">
    <name type="scientific">Ceratitis capitata</name>
    <name type="common">Mediterranean fruit fly</name>
    <name type="synonym">Tephritis capitata</name>
    <dbReference type="NCBI Taxonomy" id="7213"/>
    <lineage>
        <taxon>Eukaryota</taxon>
        <taxon>Metazoa</taxon>
        <taxon>Ecdysozoa</taxon>
        <taxon>Arthropoda</taxon>
        <taxon>Hexapoda</taxon>
        <taxon>Insecta</taxon>
        <taxon>Pterygota</taxon>
        <taxon>Neoptera</taxon>
        <taxon>Endopterygota</taxon>
        <taxon>Diptera</taxon>
        <taxon>Brachycera</taxon>
        <taxon>Muscomorpha</taxon>
        <taxon>Tephritoidea</taxon>
        <taxon>Tephritidae</taxon>
        <taxon>Ceratitis</taxon>
        <taxon>Ceratitis</taxon>
    </lineage>
</organism>
<feature type="non-terminal residue" evidence="2">
    <location>
        <position position="1"/>
    </location>
</feature>
<evidence type="ECO:0000313" key="3">
    <source>
        <dbReference type="Proteomes" id="UP000606786"/>
    </source>
</evidence>
<sequence>KNNSLPADSFRPPMGVSTLTSTQAKRPSHKCRSIINTLRWVTRINNSNATRKRYQPLELQCVHTKCVFVKLSHILANSKERAGEYPVVREIRVGSEFACYF</sequence>
<keyword evidence="3" id="KW-1185">Reference proteome</keyword>
<name>A0A811UF59_CERCA</name>
<accession>A0A811UF59</accession>
<reference evidence="2" key="1">
    <citation type="submission" date="2020-11" db="EMBL/GenBank/DDBJ databases">
        <authorList>
            <person name="Whitehead M."/>
        </authorList>
    </citation>
    <scope>NUCLEOTIDE SEQUENCE</scope>
    <source>
        <strain evidence="2">EGII</strain>
    </source>
</reference>
<proteinExistence type="predicted"/>
<feature type="region of interest" description="Disordered" evidence="1">
    <location>
        <begin position="1"/>
        <end position="26"/>
    </location>
</feature>
<evidence type="ECO:0000313" key="2">
    <source>
        <dbReference type="EMBL" id="CAD6997270.1"/>
    </source>
</evidence>
<dbReference type="AlphaFoldDB" id="A0A811UF59"/>
<evidence type="ECO:0000256" key="1">
    <source>
        <dbReference type="SAM" id="MobiDB-lite"/>
    </source>
</evidence>